<feature type="domain" description="HTH araC/xylS-type" evidence="4">
    <location>
        <begin position="226"/>
        <end position="324"/>
    </location>
</feature>
<evidence type="ECO:0000313" key="5">
    <source>
        <dbReference type="EMBL" id="RXJ57652.1"/>
    </source>
</evidence>
<evidence type="ECO:0000313" key="6">
    <source>
        <dbReference type="Proteomes" id="UP000290657"/>
    </source>
</evidence>
<comment type="caution">
    <text evidence="5">The sequence shown here is derived from an EMBL/GenBank/DDBJ whole genome shotgun (WGS) entry which is preliminary data.</text>
</comment>
<evidence type="ECO:0000259" key="4">
    <source>
        <dbReference type="PROSITE" id="PS01124"/>
    </source>
</evidence>
<name>A0A4Q0XPU4_9BACT</name>
<keyword evidence="6" id="KW-1185">Reference proteome</keyword>
<dbReference type="InterPro" id="IPR018060">
    <property type="entry name" value="HTH_AraC"/>
</dbReference>
<dbReference type="PROSITE" id="PS00041">
    <property type="entry name" value="HTH_ARAC_FAMILY_1"/>
    <property type="match status" value="1"/>
</dbReference>
<proteinExistence type="predicted"/>
<dbReference type="PANTHER" id="PTHR47893">
    <property type="entry name" value="REGULATORY PROTEIN PCHR"/>
    <property type="match status" value="1"/>
</dbReference>
<dbReference type="OrthoDB" id="5447471at2"/>
<dbReference type="InterPro" id="IPR053142">
    <property type="entry name" value="PchR_regulatory_protein"/>
</dbReference>
<evidence type="ECO:0000256" key="2">
    <source>
        <dbReference type="ARBA" id="ARBA00023125"/>
    </source>
</evidence>
<dbReference type="SUPFAM" id="SSF46689">
    <property type="entry name" value="Homeodomain-like"/>
    <property type="match status" value="1"/>
</dbReference>
<dbReference type="RefSeq" id="WP_128996224.1">
    <property type="nucleotide sequence ID" value="NZ_PDKN01000004.1"/>
</dbReference>
<sequence length="333" mass="39059">MHKHISSNELWDKICHNLSFPNSPLGMHDFKHHDEFGQFKLTHYNTGYGIKYSYFVADFYQDTVLENKNSFNTHFLCFNTGKQIFMEDALKSKKVKLDADICWNGTMNEGHQSNSFYFKNQQSITHNITFDHTLFKEITLRDEKFKNLKSVYRGDYIDVNFNNHVNVKQKILLNEIINVSNLDTKLQMLYLESKLLDLVYTTFNAIETDTKKEEFYLNHKDIECLHKAKQILIENIKNPPSLKELSYKAAINEFKLKKGFKQLFNTTVYGFLQNYRLCEAKELLEHGEINIGEASALVGYKSISHFSKIFKEQFGITPVQIKKESKTRYTVDC</sequence>
<dbReference type="Pfam" id="PF12833">
    <property type="entry name" value="HTH_18"/>
    <property type="match status" value="1"/>
</dbReference>
<protein>
    <submittedName>
        <fullName evidence="5">AraC family transcriptional regulator</fullName>
    </submittedName>
</protein>
<keyword evidence="3" id="KW-0804">Transcription</keyword>
<organism evidence="5 6">
    <name type="scientific">Candidatus Marinarcus aquaticus</name>
    <dbReference type="NCBI Taxonomy" id="2044504"/>
    <lineage>
        <taxon>Bacteria</taxon>
        <taxon>Pseudomonadati</taxon>
        <taxon>Campylobacterota</taxon>
        <taxon>Epsilonproteobacteria</taxon>
        <taxon>Campylobacterales</taxon>
        <taxon>Arcobacteraceae</taxon>
        <taxon>Candidatus Marinarcus</taxon>
    </lineage>
</organism>
<dbReference type="GO" id="GO:0003700">
    <property type="term" value="F:DNA-binding transcription factor activity"/>
    <property type="evidence" value="ECO:0007669"/>
    <property type="project" value="InterPro"/>
</dbReference>
<gene>
    <name evidence="5" type="ORF">CRV04_07525</name>
</gene>
<dbReference type="Gene3D" id="1.10.10.60">
    <property type="entry name" value="Homeodomain-like"/>
    <property type="match status" value="2"/>
</dbReference>
<dbReference type="InterPro" id="IPR018062">
    <property type="entry name" value="HTH_AraC-typ_CS"/>
</dbReference>
<reference evidence="5 6" key="1">
    <citation type="submission" date="2017-10" db="EMBL/GenBank/DDBJ databases">
        <title>Genomics of the genus Arcobacter.</title>
        <authorList>
            <person name="Perez-Cataluna A."/>
            <person name="Figueras M.J."/>
        </authorList>
    </citation>
    <scope>NUCLEOTIDE SEQUENCE [LARGE SCALE GENOMIC DNA]</scope>
    <source>
        <strain evidence="5 6">CECT 8987</strain>
    </source>
</reference>
<accession>A0A4Q0XPU4</accession>
<keyword evidence="1" id="KW-0805">Transcription regulation</keyword>
<dbReference type="GO" id="GO:0043565">
    <property type="term" value="F:sequence-specific DNA binding"/>
    <property type="evidence" value="ECO:0007669"/>
    <property type="project" value="InterPro"/>
</dbReference>
<dbReference type="InterPro" id="IPR009057">
    <property type="entry name" value="Homeodomain-like_sf"/>
</dbReference>
<dbReference type="PANTHER" id="PTHR47893:SF1">
    <property type="entry name" value="REGULATORY PROTEIN PCHR"/>
    <property type="match status" value="1"/>
</dbReference>
<keyword evidence="2" id="KW-0238">DNA-binding</keyword>
<dbReference type="InterPro" id="IPR020449">
    <property type="entry name" value="Tscrpt_reg_AraC-type_HTH"/>
</dbReference>
<dbReference type="EMBL" id="PDKN01000004">
    <property type="protein sequence ID" value="RXJ57652.1"/>
    <property type="molecule type" value="Genomic_DNA"/>
</dbReference>
<dbReference type="PRINTS" id="PR00032">
    <property type="entry name" value="HTHARAC"/>
</dbReference>
<evidence type="ECO:0000256" key="1">
    <source>
        <dbReference type="ARBA" id="ARBA00023015"/>
    </source>
</evidence>
<dbReference type="PROSITE" id="PS01124">
    <property type="entry name" value="HTH_ARAC_FAMILY_2"/>
    <property type="match status" value="1"/>
</dbReference>
<dbReference type="AlphaFoldDB" id="A0A4Q0XPU4"/>
<evidence type="ECO:0000256" key="3">
    <source>
        <dbReference type="ARBA" id="ARBA00023163"/>
    </source>
</evidence>
<dbReference type="SMART" id="SM00342">
    <property type="entry name" value="HTH_ARAC"/>
    <property type="match status" value="1"/>
</dbReference>
<dbReference type="Proteomes" id="UP000290657">
    <property type="component" value="Unassembled WGS sequence"/>
</dbReference>